<dbReference type="EMBL" id="BART01022388">
    <property type="protein sequence ID" value="GAG95758.1"/>
    <property type="molecule type" value="Genomic_DNA"/>
</dbReference>
<dbReference type="AlphaFoldDB" id="X1CHL4"/>
<evidence type="ECO:0000256" key="4">
    <source>
        <dbReference type="ARBA" id="ARBA00022989"/>
    </source>
</evidence>
<feature type="transmembrane region" description="Helical" evidence="6">
    <location>
        <begin position="187"/>
        <end position="206"/>
    </location>
</feature>
<feature type="transmembrane region" description="Helical" evidence="6">
    <location>
        <begin position="226"/>
        <end position="249"/>
    </location>
</feature>
<evidence type="ECO:0000256" key="3">
    <source>
        <dbReference type="ARBA" id="ARBA00022692"/>
    </source>
</evidence>
<comment type="subcellular location">
    <subcellularLocation>
        <location evidence="1">Cell membrane</location>
        <topology evidence="1">Multi-pass membrane protein</topology>
    </subcellularLocation>
</comment>
<dbReference type="GO" id="GO:0005886">
    <property type="term" value="C:plasma membrane"/>
    <property type="evidence" value="ECO:0007669"/>
    <property type="project" value="UniProtKB-SubCell"/>
</dbReference>
<evidence type="ECO:0000256" key="1">
    <source>
        <dbReference type="ARBA" id="ARBA00004651"/>
    </source>
</evidence>
<feature type="transmembrane region" description="Helical" evidence="6">
    <location>
        <begin position="122"/>
        <end position="142"/>
    </location>
</feature>
<feature type="transmembrane region" description="Helical" evidence="6">
    <location>
        <begin position="52"/>
        <end position="74"/>
    </location>
</feature>
<organism evidence="7">
    <name type="scientific">marine sediment metagenome</name>
    <dbReference type="NCBI Taxonomy" id="412755"/>
    <lineage>
        <taxon>unclassified sequences</taxon>
        <taxon>metagenomes</taxon>
        <taxon>ecological metagenomes</taxon>
    </lineage>
</organism>
<comment type="caution">
    <text evidence="7">The sequence shown here is derived from an EMBL/GenBank/DDBJ whole genome shotgun (WGS) entry which is preliminary data.</text>
</comment>
<keyword evidence="2" id="KW-1003">Cell membrane</keyword>
<evidence type="ECO:0000313" key="7">
    <source>
        <dbReference type="EMBL" id="GAG95758.1"/>
    </source>
</evidence>
<feature type="transmembrane region" description="Helical" evidence="6">
    <location>
        <begin position="148"/>
        <end position="166"/>
    </location>
</feature>
<protein>
    <recommendedName>
        <fullName evidence="8">Polysaccharide biosynthesis protein C-terminal domain-containing protein</fullName>
    </recommendedName>
</protein>
<feature type="non-terminal residue" evidence="7">
    <location>
        <position position="1"/>
    </location>
</feature>
<accession>X1CHL4</accession>
<evidence type="ECO:0000256" key="6">
    <source>
        <dbReference type="SAM" id="Phobius"/>
    </source>
</evidence>
<dbReference type="InterPro" id="IPR002797">
    <property type="entry name" value="Polysacc_synth"/>
</dbReference>
<evidence type="ECO:0000256" key="2">
    <source>
        <dbReference type="ARBA" id="ARBA00022475"/>
    </source>
</evidence>
<dbReference type="Pfam" id="PF01943">
    <property type="entry name" value="Polysacc_synt"/>
    <property type="match status" value="1"/>
</dbReference>
<dbReference type="InterPro" id="IPR050833">
    <property type="entry name" value="Poly_Biosynth_Transport"/>
</dbReference>
<feature type="transmembrane region" description="Helical" evidence="6">
    <location>
        <begin position="12"/>
        <end position="31"/>
    </location>
</feature>
<name>X1CHL4_9ZZZZ</name>
<proteinExistence type="predicted"/>
<dbReference type="PANTHER" id="PTHR30250">
    <property type="entry name" value="PST FAMILY PREDICTED COLANIC ACID TRANSPORTER"/>
    <property type="match status" value="1"/>
</dbReference>
<keyword evidence="3 6" id="KW-0812">Transmembrane</keyword>
<keyword evidence="4 6" id="KW-1133">Transmembrane helix</keyword>
<keyword evidence="5 6" id="KW-0472">Membrane</keyword>
<gene>
    <name evidence="7" type="ORF">S01H4_40992</name>
</gene>
<reference evidence="7" key="1">
    <citation type="journal article" date="2014" name="Front. Microbiol.">
        <title>High frequency of phylogenetically diverse reductive dehalogenase-homologous genes in deep subseafloor sedimentary metagenomes.</title>
        <authorList>
            <person name="Kawai M."/>
            <person name="Futagami T."/>
            <person name="Toyoda A."/>
            <person name="Takaki Y."/>
            <person name="Nishi S."/>
            <person name="Hori S."/>
            <person name="Arai W."/>
            <person name="Tsubouchi T."/>
            <person name="Morono Y."/>
            <person name="Uchiyama I."/>
            <person name="Ito T."/>
            <person name="Fujiyama A."/>
            <person name="Inagaki F."/>
            <person name="Takami H."/>
        </authorList>
    </citation>
    <scope>NUCLEOTIDE SEQUENCE</scope>
    <source>
        <strain evidence="7">Expedition CK06-06</strain>
    </source>
</reference>
<sequence>ARLLGPSEYGILTSIISILFITGAVTGTIQITVTKYASVYHAEENTGKIRTFFLSTTKGMLISTIIVFIIIMIFKNKIASFLNLELTYSIIFLGVILIEGSIISIGRGVLQGMKKFRSLGINAILEVVLKISLGVILVLLGFKASGAIFGFLLATLISYFFIFPSVRKILAKRETSKNIDRIDIKKIYKSTFFILISTILLSLISYTDIVLVKHFFTSYETGYYSAAAQIGRIILFFPGAVGIVVFPRLTEKKTKNENPKSTLLKSFLIILIVSSIFY</sequence>
<feature type="transmembrane region" description="Helical" evidence="6">
    <location>
        <begin position="86"/>
        <end position="110"/>
    </location>
</feature>
<evidence type="ECO:0008006" key="8">
    <source>
        <dbReference type="Google" id="ProtNLM"/>
    </source>
</evidence>
<dbReference type="PANTHER" id="PTHR30250:SF28">
    <property type="entry name" value="POLYSACCHARIDE BIOSYNTHESIS PROTEIN"/>
    <property type="match status" value="1"/>
</dbReference>
<evidence type="ECO:0000256" key="5">
    <source>
        <dbReference type="ARBA" id="ARBA00023136"/>
    </source>
</evidence>